<evidence type="ECO:0000313" key="2">
    <source>
        <dbReference type="Proteomes" id="UP000197156"/>
    </source>
</evidence>
<dbReference type="AlphaFoldDB" id="A0A218NZJ8"/>
<proteinExistence type="predicted"/>
<organism evidence="1 2">
    <name type="scientific">Thermococcus celer Vu 13 = JCM 8558</name>
    <dbReference type="NCBI Taxonomy" id="1293037"/>
    <lineage>
        <taxon>Archaea</taxon>
        <taxon>Methanobacteriati</taxon>
        <taxon>Methanobacteriota</taxon>
        <taxon>Thermococci</taxon>
        <taxon>Thermococcales</taxon>
        <taxon>Thermococcaceae</taxon>
        <taxon>Thermococcus</taxon>
    </lineage>
</organism>
<dbReference type="RefSeq" id="WP_088862090.1">
    <property type="nucleotide sequence ID" value="NZ_CP014854.1"/>
</dbReference>
<dbReference type="EMBL" id="CP014854">
    <property type="protein sequence ID" value="ASI98114.1"/>
    <property type="molecule type" value="Genomic_DNA"/>
</dbReference>
<dbReference type="KEGG" id="tce:A3L02_00290"/>
<accession>A0A218NZJ8</accession>
<evidence type="ECO:0000313" key="1">
    <source>
        <dbReference type="EMBL" id="ASI98114.1"/>
    </source>
</evidence>
<sequence length="433" mass="48671">MPPDIYSEALRLAAGIRDRHIRAVTYAKIGYYMYRAKKPEYKTAFKYALNAAASIENPVLLIRALLEIGTYLSKVDGKASQKVFQQAYESIVTFPEPLKDELLVELVTKLLALDMPDDALFYATDIEDSVKRNDLLLKILRVYLRRGNMRKAKLMIGQIDGEPWHSIAAVEVIKEHLKREEFGSALSVLSELKSEYWLGEAMKEVAVHLKRSNVPKGTYEKFVDIALGMSSETGVDVLRSLLIGLGNQGELDFVMEILERVHPDERLPVLEGIVKTSIDKEDVLSALLGYLKGEEFERVAGLVMDQLLSTGPHPRYLHLVKTIGDRTREDAVRVKVVTYLSKLGEFDEALRSAELVRGNYLRSLAFGSIAVSKLKSGDIDGAIDAALEVKDPKWGSWLLSEILTKILELQAGGEVSEDIEERAELQRNLWEKH</sequence>
<dbReference type="OrthoDB" id="100801at2157"/>
<dbReference type="GeneID" id="33323142"/>
<dbReference type="Gene3D" id="1.25.40.10">
    <property type="entry name" value="Tetratricopeptide repeat domain"/>
    <property type="match status" value="2"/>
</dbReference>
<keyword evidence="2" id="KW-1185">Reference proteome</keyword>
<dbReference type="Proteomes" id="UP000197156">
    <property type="component" value="Chromosome"/>
</dbReference>
<dbReference type="InterPro" id="IPR011990">
    <property type="entry name" value="TPR-like_helical_dom_sf"/>
</dbReference>
<gene>
    <name evidence="1" type="ORF">A3L02_00290</name>
</gene>
<evidence type="ECO:0008006" key="3">
    <source>
        <dbReference type="Google" id="ProtNLM"/>
    </source>
</evidence>
<reference evidence="1 2" key="1">
    <citation type="submission" date="2016-03" db="EMBL/GenBank/DDBJ databases">
        <title>Complete genome sequence of Thermococcus celer.</title>
        <authorList>
            <person name="Oger P.M."/>
        </authorList>
    </citation>
    <scope>NUCLEOTIDE SEQUENCE [LARGE SCALE GENOMIC DNA]</scope>
    <source>
        <strain evidence="1 2">Vu 13</strain>
    </source>
</reference>
<protein>
    <recommendedName>
        <fullName evidence="3">Prenyltransferase</fullName>
    </recommendedName>
</protein>
<name>A0A218NZJ8_THECE</name>